<dbReference type="GO" id="GO:0016757">
    <property type="term" value="F:glycosyltransferase activity"/>
    <property type="evidence" value="ECO:0007669"/>
    <property type="project" value="TreeGrafter"/>
</dbReference>
<proteinExistence type="predicted"/>
<dbReference type="AlphaFoldDB" id="G0J233"/>
<dbReference type="eggNOG" id="COG0438">
    <property type="taxonomic scope" value="Bacteria"/>
</dbReference>
<reference evidence="3" key="1">
    <citation type="submission" date="2011-07" db="EMBL/GenBank/DDBJ databases">
        <title>The complete genome of Cyclobacterium marinum DSM 745.</title>
        <authorList>
            <person name="Lucas S."/>
            <person name="Han J."/>
            <person name="Lapidus A."/>
            <person name="Bruce D."/>
            <person name="Goodwin L."/>
            <person name="Pitluck S."/>
            <person name="Peters L."/>
            <person name="Kyrpides N."/>
            <person name="Mavromatis K."/>
            <person name="Ivanova N."/>
            <person name="Ovchinnikova G."/>
            <person name="Chertkov O."/>
            <person name="Detter J.C."/>
            <person name="Tapia R."/>
            <person name="Han C."/>
            <person name="Land M."/>
            <person name="Hauser L."/>
            <person name="Markowitz V."/>
            <person name="Cheng J.-F."/>
            <person name="Hugenholtz P."/>
            <person name="Woyke T."/>
            <person name="Wu D."/>
            <person name="Tindall B."/>
            <person name="Schuetze A."/>
            <person name="Brambilla E."/>
            <person name="Klenk H.-P."/>
            <person name="Eisen J.A."/>
        </authorList>
    </citation>
    <scope>NUCLEOTIDE SEQUENCE [LARGE SCALE GENOMIC DNA]</scope>
    <source>
        <strain evidence="3">ATCC 25205 / DSM 745 / LMG 13164 / NCIMB 1802</strain>
    </source>
</reference>
<keyword evidence="1 2" id="KW-0808">Transferase</keyword>
<keyword evidence="3" id="KW-1185">Reference proteome</keyword>
<dbReference type="HOGENOM" id="CLU_063407_0_0_10"/>
<accession>G0J233</accession>
<gene>
    <name evidence="2" type="ordered locus">Cycma_0768</name>
</gene>
<evidence type="ECO:0000256" key="1">
    <source>
        <dbReference type="ARBA" id="ARBA00022679"/>
    </source>
</evidence>
<name>G0J233_CYCMS</name>
<sequence length="367" mass="42278">MKVKEKPRLLLVNNYNMEKAYHLWEKGESGSHHVWGKVELEKRGKVEVEIFPHEKYRILNKIGNVFKVKHLDQQLRILFYGKHYDILYAPYSLSNTRLLIVLKLLGIYRKPILVTIHQPFMKTNSTNKFYRWLSKKFLFQYDGIIFLSEKLKEIAVKSLNITDKDQLDKIDTAQWGPDTKFYNKITNKEGDKLNYFISAGHTSRDYVTLIEAFKKMEHQLKIFCTPKSKPQVDSLPPNVSINASFIPYEQLLKFYKESIAILIPLKYPLVQEGCQGMTSLQDVVALGKPTVITENPCINIDAAKEGFGITVGKGDVQGWIDAVELIANDKAVFQRMSDQAKAVYKGKFNAELFGEKLEKAVLKIPLR</sequence>
<dbReference type="Proteomes" id="UP000001635">
    <property type="component" value="Chromosome"/>
</dbReference>
<dbReference type="PANTHER" id="PTHR46401">
    <property type="entry name" value="GLYCOSYLTRANSFERASE WBBK-RELATED"/>
    <property type="match status" value="1"/>
</dbReference>
<protein>
    <submittedName>
        <fullName evidence="2">Glycosyl transferase group 1</fullName>
    </submittedName>
</protein>
<dbReference type="GO" id="GO:0009103">
    <property type="term" value="P:lipopolysaccharide biosynthetic process"/>
    <property type="evidence" value="ECO:0007669"/>
    <property type="project" value="TreeGrafter"/>
</dbReference>
<dbReference type="STRING" id="880070.Cycma_0768"/>
<dbReference type="SUPFAM" id="SSF53756">
    <property type="entry name" value="UDP-Glycosyltransferase/glycogen phosphorylase"/>
    <property type="match status" value="1"/>
</dbReference>
<evidence type="ECO:0000313" key="3">
    <source>
        <dbReference type="Proteomes" id="UP000001635"/>
    </source>
</evidence>
<dbReference type="PANTHER" id="PTHR46401:SF2">
    <property type="entry name" value="GLYCOSYLTRANSFERASE WBBK-RELATED"/>
    <property type="match status" value="1"/>
</dbReference>
<organism evidence="2 3">
    <name type="scientific">Cyclobacterium marinum (strain ATCC 25205 / DSM 745 / LMG 13164 / NCIMB 1802)</name>
    <name type="common">Flectobacillus marinus</name>
    <dbReference type="NCBI Taxonomy" id="880070"/>
    <lineage>
        <taxon>Bacteria</taxon>
        <taxon>Pseudomonadati</taxon>
        <taxon>Bacteroidota</taxon>
        <taxon>Cytophagia</taxon>
        <taxon>Cytophagales</taxon>
        <taxon>Cyclobacteriaceae</taxon>
        <taxon>Cyclobacterium</taxon>
    </lineage>
</organism>
<dbReference type="Gene3D" id="3.40.50.2000">
    <property type="entry name" value="Glycogen Phosphorylase B"/>
    <property type="match status" value="2"/>
</dbReference>
<dbReference type="EMBL" id="CP002955">
    <property type="protein sequence ID" value="AEL24542.1"/>
    <property type="molecule type" value="Genomic_DNA"/>
</dbReference>
<evidence type="ECO:0000313" key="2">
    <source>
        <dbReference type="EMBL" id="AEL24542.1"/>
    </source>
</evidence>
<dbReference type="KEGG" id="cmr:Cycma_0768"/>